<evidence type="ECO:0000256" key="2">
    <source>
        <dbReference type="ARBA" id="ARBA00022692"/>
    </source>
</evidence>
<dbReference type="SUPFAM" id="SSF46565">
    <property type="entry name" value="Chaperone J-domain"/>
    <property type="match status" value="1"/>
</dbReference>
<comment type="caution">
    <text evidence="11">The sequence shown here is derived from an EMBL/GenBank/DDBJ whole genome shotgun (WGS) entry which is preliminary data.</text>
</comment>
<dbReference type="EMBL" id="CAXLJM020000062">
    <property type="protein sequence ID" value="CAL8119936.1"/>
    <property type="molecule type" value="Genomic_DNA"/>
</dbReference>
<accession>A0ABP1R5G1</accession>
<dbReference type="CDD" id="cd06257">
    <property type="entry name" value="DnaJ"/>
    <property type="match status" value="1"/>
</dbReference>
<dbReference type="PROSITE" id="PS51257">
    <property type="entry name" value="PROKAR_LIPOPROTEIN"/>
    <property type="match status" value="1"/>
</dbReference>
<dbReference type="InterPro" id="IPR001623">
    <property type="entry name" value="DnaJ_domain"/>
</dbReference>
<dbReference type="PRINTS" id="PR00625">
    <property type="entry name" value="JDOMAIN"/>
</dbReference>
<evidence type="ECO:0000256" key="6">
    <source>
        <dbReference type="ARBA" id="ARBA00024193"/>
    </source>
</evidence>
<feature type="transmembrane region" description="Helical" evidence="8">
    <location>
        <begin position="127"/>
        <end position="146"/>
    </location>
</feature>
<evidence type="ECO:0000313" key="12">
    <source>
        <dbReference type="Proteomes" id="UP001642540"/>
    </source>
</evidence>
<dbReference type="InterPro" id="IPR018253">
    <property type="entry name" value="DnaJ_domain_CS"/>
</dbReference>
<proteinExistence type="inferred from homology"/>
<dbReference type="PROSITE" id="PS50076">
    <property type="entry name" value="DNAJ_2"/>
    <property type="match status" value="1"/>
</dbReference>
<dbReference type="InterPro" id="IPR044632">
    <property type="entry name" value="DNAJC25-like"/>
</dbReference>
<evidence type="ECO:0000256" key="3">
    <source>
        <dbReference type="ARBA" id="ARBA00022989"/>
    </source>
</evidence>
<keyword evidence="2 8" id="KW-0812">Transmembrane</keyword>
<evidence type="ECO:0000313" key="11">
    <source>
        <dbReference type="EMBL" id="CAL8119936.1"/>
    </source>
</evidence>
<evidence type="ECO:0000256" key="4">
    <source>
        <dbReference type="ARBA" id="ARBA00023136"/>
    </source>
</evidence>
<feature type="transmembrane region" description="Helical" evidence="8">
    <location>
        <begin position="218"/>
        <end position="239"/>
    </location>
</feature>
<dbReference type="Proteomes" id="UP001642540">
    <property type="component" value="Unassembled WGS sequence"/>
</dbReference>
<protein>
    <recommendedName>
        <fullName evidence="10">J domain-containing protein</fullName>
    </recommendedName>
</protein>
<sequence>MRMDLTRLVSYILVVLCMTTSCSALMEGLYCGKQDCYDVLGVTRESSKYEISKAYRALAKKYHPDRYRNEDDKAEMSEMFKTVATAYEILKDDEARTDYDYMLDHPEEYYRHYYHYYRRRMAPKVDIRIVIAVTITVISAFQYYAAMFRWSSGVRYLSAQPKYRSMAMSYAEENGMLDNLRKIKKRNKEDIKAEEERIIKQVLEENIDIRGGYAKPRVIDVLWIQLLMSPYTIYLWFAWNVSWIWRFSVKKEEYGMEEKLYLIRSYLGLSSTQFEALSDAERKEFLDEELWIKENFDSWKAAKEEERKRQLAESARYKSYRRYMKKHGPGRMYFDD</sequence>
<evidence type="ECO:0000256" key="5">
    <source>
        <dbReference type="ARBA" id="ARBA00023186"/>
    </source>
</evidence>
<feature type="signal peptide" evidence="9">
    <location>
        <begin position="1"/>
        <end position="24"/>
    </location>
</feature>
<evidence type="ECO:0000256" key="8">
    <source>
        <dbReference type="SAM" id="Phobius"/>
    </source>
</evidence>
<organism evidence="11 12">
    <name type="scientific">Orchesella dallaii</name>
    <dbReference type="NCBI Taxonomy" id="48710"/>
    <lineage>
        <taxon>Eukaryota</taxon>
        <taxon>Metazoa</taxon>
        <taxon>Ecdysozoa</taxon>
        <taxon>Arthropoda</taxon>
        <taxon>Hexapoda</taxon>
        <taxon>Collembola</taxon>
        <taxon>Entomobryomorpha</taxon>
        <taxon>Entomobryoidea</taxon>
        <taxon>Orchesellidae</taxon>
        <taxon>Orchesellinae</taxon>
        <taxon>Orchesella</taxon>
    </lineage>
</organism>
<feature type="chain" id="PRO_5046885704" description="J domain-containing protein" evidence="9">
    <location>
        <begin position="25"/>
        <end position="336"/>
    </location>
</feature>
<dbReference type="Gene3D" id="1.10.287.110">
    <property type="entry name" value="DnaJ domain"/>
    <property type="match status" value="1"/>
</dbReference>
<dbReference type="PANTHER" id="PTHR44176:SF1">
    <property type="entry name" value="DNAJ HOMOLOG SUBFAMILY C MEMBER 25"/>
    <property type="match status" value="1"/>
</dbReference>
<keyword evidence="5" id="KW-0143">Chaperone</keyword>
<comment type="similarity">
    <text evidence="6">Belongs to the DNAJC25 family.</text>
</comment>
<feature type="coiled-coil region" evidence="7">
    <location>
        <begin position="177"/>
        <end position="205"/>
    </location>
</feature>
<evidence type="ECO:0000259" key="10">
    <source>
        <dbReference type="PROSITE" id="PS50076"/>
    </source>
</evidence>
<dbReference type="Pfam" id="PF00226">
    <property type="entry name" value="DnaJ"/>
    <property type="match status" value="1"/>
</dbReference>
<keyword evidence="3 8" id="KW-1133">Transmembrane helix</keyword>
<keyword evidence="7" id="KW-0175">Coiled coil</keyword>
<comment type="subcellular location">
    <subcellularLocation>
        <location evidence="1">Membrane</location>
        <topology evidence="1">Multi-pass membrane protein</topology>
    </subcellularLocation>
</comment>
<dbReference type="SMART" id="SM00271">
    <property type="entry name" value="DnaJ"/>
    <property type="match status" value="1"/>
</dbReference>
<gene>
    <name evidence="11" type="ORF">ODALV1_LOCUS18781</name>
</gene>
<evidence type="ECO:0000256" key="1">
    <source>
        <dbReference type="ARBA" id="ARBA00004141"/>
    </source>
</evidence>
<dbReference type="InterPro" id="IPR036869">
    <property type="entry name" value="J_dom_sf"/>
</dbReference>
<dbReference type="PROSITE" id="PS00636">
    <property type="entry name" value="DNAJ_1"/>
    <property type="match status" value="1"/>
</dbReference>
<evidence type="ECO:0000256" key="9">
    <source>
        <dbReference type="SAM" id="SignalP"/>
    </source>
</evidence>
<name>A0ABP1R5G1_9HEXA</name>
<keyword evidence="9" id="KW-0732">Signal</keyword>
<feature type="domain" description="J" evidence="10">
    <location>
        <begin position="35"/>
        <end position="103"/>
    </location>
</feature>
<evidence type="ECO:0000256" key="7">
    <source>
        <dbReference type="SAM" id="Coils"/>
    </source>
</evidence>
<keyword evidence="12" id="KW-1185">Reference proteome</keyword>
<keyword evidence="4 8" id="KW-0472">Membrane</keyword>
<reference evidence="11 12" key="1">
    <citation type="submission" date="2024-08" db="EMBL/GenBank/DDBJ databases">
        <authorList>
            <person name="Cucini C."/>
            <person name="Frati F."/>
        </authorList>
    </citation>
    <scope>NUCLEOTIDE SEQUENCE [LARGE SCALE GENOMIC DNA]</scope>
</reference>
<dbReference type="PANTHER" id="PTHR44176">
    <property type="entry name" value="DNAJ HOMOLOG SUBFAMILY C MEMBER 25"/>
    <property type="match status" value="1"/>
</dbReference>